<dbReference type="InterPro" id="IPR029026">
    <property type="entry name" value="tRNA_m1G_MTases_N"/>
</dbReference>
<dbReference type="SUPFAM" id="SSF55315">
    <property type="entry name" value="L30e-like"/>
    <property type="match status" value="1"/>
</dbReference>
<dbReference type="SUPFAM" id="SSF75217">
    <property type="entry name" value="alpha/beta knot"/>
    <property type="match status" value="1"/>
</dbReference>
<keyword evidence="3 5" id="KW-0808">Transferase</keyword>
<dbReference type="InterPro" id="IPR051259">
    <property type="entry name" value="rRNA_Methyltransferase"/>
</dbReference>
<evidence type="ECO:0000259" key="4">
    <source>
        <dbReference type="SMART" id="SM00967"/>
    </source>
</evidence>
<dbReference type="GO" id="GO:0005737">
    <property type="term" value="C:cytoplasm"/>
    <property type="evidence" value="ECO:0007669"/>
    <property type="project" value="UniProtKB-ARBA"/>
</dbReference>
<proteinExistence type="inferred from homology"/>
<dbReference type="Gene3D" id="3.30.1330.30">
    <property type="match status" value="1"/>
</dbReference>
<protein>
    <submittedName>
        <fullName evidence="5">RNA methyltransferase</fullName>
    </submittedName>
</protein>
<reference evidence="5" key="1">
    <citation type="submission" date="2019-08" db="EMBL/GenBank/DDBJ databases">
        <title>Carotenoids and Carotenoid Binding Proteins in the Halophilic Cyanobacterium Euhalothece sp. ZM00.</title>
        <authorList>
            <person name="Cho S.M."/>
            <person name="Song J.Y."/>
            <person name="Park Y.-I."/>
        </authorList>
    </citation>
    <scope>NUCLEOTIDE SEQUENCE [LARGE SCALE GENOMIC DNA]</scope>
    <source>
        <strain evidence="5">Z-M001</strain>
    </source>
</reference>
<accession>A0A5B8NQX5</accession>
<keyword evidence="6" id="KW-1185">Reference proteome</keyword>
<dbReference type="EMBL" id="CP042326">
    <property type="protein sequence ID" value="QDZ41436.1"/>
    <property type="molecule type" value="Genomic_DNA"/>
</dbReference>
<dbReference type="PANTHER" id="PTHR43191:SF2">
    <property type="entry name" value="RRNA METHYLTRANSFERASE 3, MITOCHONDRIAL"/>
    <property type="match status" value="1"/>
</dbReference>
<dbReference type="InterPro" id="IPR029028">
    <property type="entry name" value="Alpha/beta_knot_MTases"/>
</dbReference>
<evidence type="ECO:0000313" key="5">
    <source>
        <dbReference type="EMBL" id="QDZ41436.1"/>
    </source>
</evidence>
<dbReference type="CDD" id="cd18095">
    <property type="entry name" value="SpoU-like_rRNA-MTase"/>
    <property type="match status" value="1"/>
</dbReference>
<name>A0A5B8NQX5_9CHRO</name>
<dbReference type="Pfam" id="PF22435">
    <property type="entry name" value="MRM3-like_sub_bind"/>
    <property type="match status" value="1"/>
</dbReference>
<comment type="similarity">
    <text evidence="1">Belongs to the class IV-like SAM-binding methyltransferase superfamily. RNA methyltransferase TrmH family.</text>
</comment>
<keyword evidence="2 5" id="KW-0489">Methyltransferase</keyword>
<evidence type="ECO:0000256" key="2">
    <source>
        <dbReference type="ARBA" id="ARBA00022603"/>
    </source>
</evidence>
<dbReference type="Proteomes" id="UP000318453">
    <property type="component" value="Chromosome"/>
</dbReference>
<dbReference type="GO" id="GO:0008173">
    <property type="term" value="F:RNA methyltransferase activity"/>
    <property type="evidence" value="ECO:0007669"/>
    <property type="project" value="InterPro"/>
</dbReference>
<feature type="domain" description="RNA 2-O ribose methyltransferase substrate binding" evidence="4">
    <location>
        <begin position="29"/>
        <end position="103"/>
    </location>
</feature>
<sequence>MLSSIKNPLIKQIRKLHNSKHRRAQNLLLLEGTNLLEAACEAGYDLEAVCYTPHWQEKNPELCPKLEGLGKRIEVVSEEVLSAIATTINPDGIVATATRPSLNKATLSHLQLGLIVEHLQDPGNMGTIIRTGVATGVDGIWATENSVEFDHPKVLRASVGAWFRLPMTVSSDIATLIKQFSGQVLATLPYAEKTYWEVDFQQPTLILLGNEGAGLSPELAHLATEQIKIPLANEVESLNVAIAASLLLYEAKRQNYH</sequence>
<dbReference type="GO" id="GO:0006396">
    <property type="term" value="P:RNA processing"/>
    <property type="evidence" value="ECO:0007669"/>
    <property type="project" value="InterPro"/>
</dbReference>
<dbReference type="Pfam" id="PF00588">
    <property type="entry name" value="SpoU_methylase"/>
    <property type="match status" value="1"/>
</dbReference>
<evidence type="ECO:0000256" key="3">
    <source>
        <dbReference type="ARBA" id="ARBA00022679"/>
    </source>
</evidence>
<dbReference type="InterPro" id="IPR013123">
    <property type="entry name" value="SpoU_subst-bd"/>
</dbReference>
<dbReference type="OrthoDB" id="9794400at2"/>
<dbReference type="InterPro" id="IPR029064">
    <property type="entry name" value="Ribosomal_eL30-like_sf"/>
</dbReference>
<dbReference type="PANTHER" id="PTHR43191">
    <property type="entry name" value="RRNA METHYLTRANSFERASE 3"/>
    <property type="match status" value="1"/>
</dbReference>
<evidence type="ECO:0000313" key="6">
    <source>
        <dbReference type="Proteomes" id="UP000318453"/>
    </source>
</evidence>
<dbReference type="GO" id="GO:0032259">
    <property type="term" value="P:methylation"/>
    <property type="evidence" value="ECO:0007669"/>
    <property type="project" value="UniProtKB-KW"/>
</dbReference>
<gene>
    <name evidence="5" type="ORF">FRE64_03810</name>
</gene>
<dbReference type="SMART" id="SM00967">
    <property type="entry name" value="SpoU_sub_bind"/>
    <property type="match status" value="1"/>
</dbReference>
<evidence type="ECO:0000256" key="1">
    <source>
        <dbReference type="ARBA" id="ARBA00007228"/>
    </source>
</evidence>
<dbReference type="RefSeq" id="WP_146297268.1">
    <property type="nucleotide sequence ID" value="NZ_CP042326.1"/>
</dbReference>
<organism evidence="5 6">
    <name type="scientific">Euhalothece natronophila Z-M001</name>
    <dbReference type="NCBI Taxonomy" id="522448"/>
    <lineage>
        <taxon>Bacteria</taxon>
        <taxon>Bacillati</taxon>
        <taxon>Cyanobacteriota</taxon>
        <taxon>Cyanophyceae</taxon>
        <taxon>Oscillatoriophycideae</taxon>
        <taxon>Chroococcales</taxon>
        <taxon>Halothecacae</taxon>
        <taxon>Halothece cluster</taxon>
        <taxon>Euhalothece</taxon>
    </lineage>
</organism>
<dbReference type="AlphaFoldDB" id="A0A5B8NQX5"/>
<dbReference type="InterPro" id="IPR053888">
    <property type="entry name" value="MRM3-like_sub_bind"/>
</dbReference>
<dbReference type="InterPro" id="IPR001537">
    <property type="entry name" value="SpoU_MeTrfase"/>
</dbReference>
<dbReference type="GO" id="GO:0003723">
    <property type="term" value="F:RNA binding"/>
    <property type="evidence" value="ECO:0007669"/>
    <property type="project" value="InterPro"/>
</dbReference>
<dbReference type="Gene3D" id="3.40.1280.10">
    <property type="match status" value="1"/>
</dbReference>
<dbReference type="KEGG" id="enn:FRE64_03810"/>